<accession>A0A284RU98</accession>
<evidence type="ECO:0000313" key="1">
    <source>
        <dbReference type="EMBL" id="SJL12344.1"/>
    </source>
</evidence>
<gene>
    <name evidence="1" type="ORF">ARMOST_15769</name>
</gene>
<evidence type="ECO:0000313" key="2">
    <source>
        <dbReference type="Proteomes" id="UP000219338"/>
    </source>
</evidence>
<keyword evidence="2" id="KW-1185">Reference proteome</keyword>
<dbReference type="OrthoDB" id="10576295at2759"/>
<dbReference type="Proteomes" id="UP000219338">
    <property type="component" value="Unassembled WGS sequence"/>
</dbReference>
<dbReference type="EMBL" id="FUEG01000016">
    <property type="protein sequence ID" value="SJL12344.1"/>
    <property type="molecule type" value="Genomic_DNA"/>
</dbReference>
<organism evidence="1 2">
    <name type="scientific">Armillaria ostoyae</name>
    <name type="common">Armillaria root rot fungus</name>
    <dbReference type="NCBI Taxonomy" id="47428"/>
    <lineage>
        <taxon>Eukaryota</taxon>
        <taxon>Fungi</taxon>
        <taxon>Dikarya</taxon>
        <taxon>Basidiomycota</taxon>
        <taxon>Agaricomycotina</taxon>
        <taxon>Agaricomycetes</taxon>
        <taxon>Agaricomycetidae</taxon>
        <taxon>Agaricales</taxon>
        <taxon>Marasmiineae</taxon>
        <taxon>Physalacriaceae</taxon>
        <taxon>Armillaria</taxon>
    </lineage>
</organism>
<name>A0A284RU98_ARMOS</name>
<protein>
    <submittedName>
        <fullName evidence="1">Uncharacterized protein</fullName>
    </submittedName>
</protein>
<reference evidence="2" key="1">
    <citation type="journal article" date="2017" name="Nat. Ecol. Evol.">
        <title>Genome expansion and lineage-specific genetic innovations in the forest pathogenic fungi Armillaria.</title>
        <authorList>
            <person name="Sipos G."/>
            <person name="Prasanna A.N."/>
            <person name="Walter M.C."/>
            <person name="O'Connor E."/>
            <person name="Balint B."/>
            <person name="Krizsan K."/>
            <person name="Kiss B."/>
            <person name="Hess J."/>
            <person name="Varga T."/>
            <person name="Slot J."/>
            <person name="Riley R."/>
            <person name="Boka B."/>
            <person name="Rigling D."/>
            <person name="Barry K."/>
            <person name="Lee J."/>
            <person name="Mihaltcheva S."/>
            <person name="LaButti K."/>
            <person name="Lipzen A."/>
            <person name="Waldron R."/>
            <person name="Moloney N.M."/>
            <person name="Sperisen C."/>
            <person name="Kredics L."/>
            <person name="Vagvoelgyi C."/>
            <person name="Patrignani A."/>
            <person name="Fitzpatrick D."/>
            <person name="Nagy I."/>
            <person name="Doyle S."/>
            <person name="Anderson J.B."/>
            <person name="Grigoriev I.V."/>
            <person name="Gueldener U."/>
            <person name="Muensterkoetter M."/>
            <person name="Nagy L.G."/>
        </authorList>
    </citation>
    <scope>NUCLEOTIDE SEQUENCE [LARGE SCALE GENOMIC DNA]</scope>
    <source>
        <strain evidence="2">C18/9</strain>
    </source>
</reference>
<sequence>MPDITVRYPWHNTFPCPDDAFHATTLDGVPEGVARPNPKSNSSVSICAIAESAQPDSSVDTTLLTVTNGLTADPTSADTARITTLSITSAERAAGNGCDHRRMWLQRKLTLFAIIAS</sequence>
<dbReference type="AlphaFoldDB" id="A0A284RU98"/>
<proteinExistence type="predicted"/>